<reference evidence="7" key="1">
    <citation type="submission" date="2014-11" db="EMBL/GenBank/DDBJ databases">
        <authorList>
            <person name="Malar M.C."/>
            <person name="Sen D."/>
            <person name="Tripathy S."/>
        </authorList>
    </citation>
    <scope>NUCLEOTIDE SEQUENCE</scope>
    <source>
        <strain evidence="7">BDU141951</strain>
    </source>
</reference>
<keyword evidence="2" id="KW-0169">Cobalamin biosynthesis</keyword>
<dbReference type="PANTHER" id="PTHR43182">
    <property type="entry name" value="COBALT-PRECORRIN-6B C(15)-METHYLTRANSFERASE (DECARBOXYLATING)"/>
    <property type="match status" value="1"/>
</dbReference>
<keyword evidence="5" id="KW-0949">S-adenosyl-L-methionine</keyword>
<evidence type="ECO:0000256" key="3">
    <source>
        <dbReference type="ARBA" id="ARBA00022603"/>
    </source>
</evidence>
<feature type="domain" description="Tetrapyrrole methylase" evidence="6">
    <location>
        <begin position="6"/>
        <end position="192"/>
    </location>
</feature>
<comment type="caution">
    <text evidence="7">The sequence shown here is derived from an EMBL/GenBank/DDBJ whole genome shotgun (WGS) entry which is preliminary data.</text>
</comment>
<dbReference type="Gene3D" id="3.30.950.10">
    <property type="entry name" value="Methyltransferase, Cobalt-precorrin-4 Transmethylase, Domain 2"/>
    <property type="match status" value="1"/>
</dbReference>
<dbReference type="SUPFAM" id="SSF53335">
    <property type="entry name" value="S-adenosyl-L-methionine-dependent methyltransferases"/>
    <property type="match status" value="1"/>
</dbReference>
<dbReference type="InterPro" id="IPR012818">
    <property type="entry name" value="CbiE"/>
</dbReference>
<comment type="pathway">
    <text evidence="1">Cofactor biosynthesis; adenosylcobalamin biosynthesis.</text>
</comment>
<dbReference type="SUPFAM" id="SSF53790">
    <property type="entry name" value="Tetrapyrrole methylase"/>
    <property type="match status" value="1"/>
</dbReference>
<dbReference type="AlphaFoldDB" id="A0A0C1VE68"/>
<dbReference type="Gene3D" id="3.40.1010.10">
    <property type="entry name" value="Cobalt-precorrin-4 Transmethylase, Domain 1"/>
    <property type="match status" value="1"/>
</dbReference>
<evidence type="ECO:0000259" key="6">
    <source>
        <dbReference type="Pfam" id="PF00590"/>
    </source>
</evidence>
<evidence type="ECO:0000256" key="1">
    <source>
        <dbReference type="ARBA" id="ARBA00004953"/>
    </source>
</evidence>
<proteinExistence type="predicted"/>
<reference evidence="7" key="2">
    <citation type="journal article" date="2015" name="Genome Announc.">
        <title>Draft Genome Sequence of Filamentous Marine Cyanobacterium Lyngbya confervoides Strain BDU141951.</title>
        <authorList>
            <person name="Chandrababunaidu M.M."/>
            <person name="Sen D."/>
            <person name="Tripathy S."/>
        </authorList>
    </citation>
    <scope>NUCLEOTIDE SEQUENCE</scope>
    <source>
        <strain evidence="7">BDU141951</strain>
    </source>
</reference>
<dbReference type="PIRSF" id="PIRSF036428">
    <property type="entry name" value="CobL"/>
    <property type="match status" value="1"/>
</dbReference>
<dbReference type="Pfam" id="PF00590">
    <property type="entry name" value="TP_methylase"/>
    <property type="match status" value="1"/>
</dbReference>
<dbReference type="InterPro" id="IPR014008">
    <property type="entry name" value="Cbl_synth_MTase_CbiT"/>
</dbReference>
<sequence>MTPIQVVGVGLDGAAGLAPMVLSIIQQAQILAGSDRLLQQFPDHPAQRWTLKDLPQRLQQHVAQPDPALVVVLTSGDPLFFGLGRQLLQVIAPEWLTFHPHVSSVQLAFSRAKLPWQDATVVSAHGRSLDRLAAAVKKGISPIAVLTDPENTPTAIARWLQSLGLPTHYRLWVCENLGGADEQVRQFALSEVPSGVWSGLNVVILQRCDAPPELSRIPLLGIPDAVFLSFRDRPGLMTKRAVRVQILAELALQPHQVIWDIGAGTGSVSVEIARLVPTGQVWAIECTTAGAELIRQNAARFQTPNLQVITGSAPTVLTDLPAPDRIFIGGSHGQLTAILTHCCGQLRDAGVIVIAFATLENQAELAQWQRDHPDWTVTYQQLALTRSVAVGSFTRWDPLNPVILATLQRSAGGQ</sequence>
<dbReference type="PANTHER" id="PTHR43182:SF1">
    <property type="entry name" value="COBALT-PRECORRIN-7 C(5)-METHYLTRANSFERASE"/>
    <property type="match status" value="1"/>
</dbReference>
<dbReference type="InterPro" id="IPR000878">
    <property type="entry name" value="4pyrrol_Mease"/>
</dbReference>
<reference evidence="7" key="3">
    <citation type="submission" date="2020-02" db="EMBL/GenBank/DDBJ databases">
        <authorList>
            <person name="Sarangi A.N."/>
            <person name="Ghosh S."/>
            <person name="Mukherjee M."/>
            <person name="Tripathy S."/>
        </authorList>
    </citation>
    <scope>NUCLEOTIDE SEQUENCE</scope>
    <source>
        <strain evidence="7">BDU141951</strain>
    </source>
</reference>
<evidence type="ECO:0000256" key="4">
    <source>
        <dbReference type="ARBA" id="ARBA00022679"/>
    </source>
</evidence>
<dbReference type="CDD" id="cd11644">
    <property type="entry name" value="Precorrin-6Y-MT"/>
    <property type="match status" value="1"/>
</dbReference>
<dbReference type="InterPro" id="IPR035996">
    <property type="entry name" value="4pyrrol_Methylase_sf"/>
</dbReference>
<dbReference type="GO" id="GO:0008276">
    <property type="term" value="F:protein methyltransferase activity"/>
    <property type="evidence" value="ECO:0007669"/>
    <property type="project" value="InterPro"/>
</dbReference>
<dbReference type="GO" id="GO:0032259">
    <property type="term" value="P:methylation"/>
    <property type="evidence" value="ECO:0007669"/>
    <property type="project" value="UniProtKB-KW"/>
</dbReference>
<dbReference type="NCBIfam" id="TIGR02469">
    <property type="entry name" value="CbiT"/>
    <property type="match status" value="1"/>
</dbReference>
<organism evidence="7">
    <name type="scientific">Lyngbya confervoides BDU141951</name>
    <dbReference type="NCBI Taxonomy" id="1574623"/>
    <lineage>
        <taxon>Bacteria</taxon>
        <taxon>Bacillati</taxon>
        <taxon>Cyanobacteriota</taxon>
        <taxon>Cyanophyceae</taxon>
        <taxon>Oscillatoriophycideae</taxon>
        <taxon>Oscillatoriales</taxon>
        <taxon>Microcoleaceae</taxon>
        <taxon>Lyngbya</taxon>
    </lineage>
</organism>
<dbReference type="InterPro" id="IPR014776">
    <property type="entry name" value="4pyrrole_Mease_sub2"/>
</dbReference>
<evidence type="ECO:0000256" key="5">
    <source>
        <dbReference type="ARBA" id="ARBA00022691"/>
    </source>
</evidence>
<dbReference type="UniPathway" id="UPA00148"/>
<dbReference type="GO" id="GO:0009236">
    <property type="term" value="P:cobalamin biosynthetic process"/>
    <property type="evidence" value="ECO:0007669"/>
    <property type="project" value="UniProtKB-UniPathway"/>
</dbReference>
<name>A0A0C1VE68_9CYAN</name>
<keyword evidence="3" id="KW-0489">Methyltransferase</keyword>
<dbReference type="Gene3D" id="3.40.50.150">
    <property type="entry name" value="Vaccinia Virus protein VP39"/>
    <property type="match status" value="1"/>
</dbReference>
<dbReference type="NCBIfam" id="TIGR02467">
    <property type="entry name" value="CbiE"/>
    <property type="match status" value="1"/>
</dbReference>
<evidence type="ECO:0000256" key="2">
    <source>
        <dbReference type="ARBA" id="ARBA00022573"/>
    </source>
</evidence>
<evidence type="ECO:0000313" key="7">
    <source>
        <dbReference type="EMBL" id="NEV65904.1"/>
    </source>
</evidence>
<keyword evidence="4" id="KW-0808">Transferase</keyword>
<protein>
    <submittedName>
        <fullName evidence="7">Bifunctional cobalt-precorrin-7 (C(5))-methyltransferase/cobalt-precorrin-6B (C(15))-methyltransferase</fullName>
    </submittedName>
</protein>
<dbReference type="CDD" id="cd02440">
    <property type="entry name" value="AdoMet_MTases"/>
    <property type="match status" value="1"/>
</dbReference>
<dbReference type="InterPro" id="IPR014777">
    <property type="entry name" value="4pyrrole_Mease_sub1"/>
</dbReference>
<accession>A0A0C1VE68</accession>
<dbReference type="InterPro" id="IPR050714">
    <property type="entry name" value="Cobalamin_biosynth_MTase"/>
</dbReference>
<dbReference type="EMBL" id="JTHE02000002">
    <property type="protein sequence ID" value="NEV65904.1"/>
    <property type="molecule type" value="Genomic_DNA"/>
</dbReference>
<dbReference type="InterPro" id="IPR006365">
    <property type="entry name" value="Cbl_synth_CobL"/>
</dbReference>
<gene>
    <name evidence="7" type="ORF">QQ91_002110</name>
</gene>
<dbReference type="InterPro" id="IPR029063">
    <property type="entry name" value="SAM-dependent_MTases_sf"/>
</dbReference>